<feature type="non-terminal residue" evidence="1">
    <location>
        <position position="154"/>
    </location>
</feature>
<dbReference type="GO" id="GO:0004386">
    <property type="term" value="F:helicase activity"/>
    <property type="evidence" value="ECO:0007669"/>
    <property type="project" value="UniProtKB-KW"/>
</dbReference>
<evidence type="ECO:0000313" key="1">
    <source>
        <dbReference type="EMBL" id="OWY94088.1"/>
    </source>
</evidence>
<proteinExistence type="predicted"/>
<name>A0A225UMA7_9STRA</name>
<dbReference type="EMBL" id="NBNE01014938">
    <property type="protein sequence ID" value="OWY94088.1"/>
    <property type="molecule type" value="Genomic_DNA"/>
</dbReference>
<dbReference type="AlphaFoldDB" id="A0A225UMA7"/>
<keyword evidence="1" id="KW-0347">Helicase</keyword>
<sequence length="154" mass="17395">MNRVFFKAVVRVVRDIMKNESEPSGGKVITADKFYLYLRRYTRGDDSRNCEKTYVKFVLPNTCAYALDPGSAADLAKLSEFLLQIVEGRYPTTRVDDHNSRDLDFVVHDAALDSANVSPEADDADDDKRAHNVNVLIDVVYPGINADELPNEYF</sequence>
<dbReference type="Proteomes" id="UP000198211">
    <property type="component" value="Unassembled WGS sequence"/>
</dbReference>
<keyword evidence="1" id="KW-0067">ATP-binding</keyword>
<organism evidence="1 2">
    <name type="scientific">Phytophthora megakarya</name>
    <dbReference type="NCBI Taxonomy" id="4795"/>
    <lineage>
        <taxon>Eukaryota</taxon>
        <taxon>Sar</taxon>
        <taxon>Stramenopiles</taxon>
        <taxon>Oomycota</taxon>
        <taxon>Peronosporomycetes</taxon>
        <taxon>Peronosporales</taxon>
        <taxon>Peronosporaceae</taxon>
        <taxon>Phytophthora</taxon>
    </lineage>
</organism>
<gene>
    <name evidence="1" type="ORF">PHMEG_00036281</name>
</gene>
<keyword evidence="1" id="KW-0378">Hydrolase</keyword>
<accession>A0A225UMA7</accession>
<protein>
    <submittedName>
        <fullName evidence="1">Helitron helicase</fullName>
    </submittedName>
</protein>
<reference evidence="2" key="1">
    <citation type="submission" date="2017-03" db="EMBL/GenBank/DDBJ databases">
        <title>Phytopthora megakarya and P. palmivora, two closely related causual agents of cacao black pod achieved similar genome size and gene model numbers by different mechanisms.</title>
        <authorList>
            <person name="Ali S."/>
            <person name="Shao J."/>
            <person name="Larry D.J."/>
            <person name="Kronmiller B."/>
            <person name="Shen D."/>
            <person name="Strem M.D."/>
            <person name="Melnick R.L."/>
            <person name="Guiltinan M.J."/>
            <person name="Tyler B.M."/>
            <person name="Meinhardt L.W."/>
            <person name="Bailey B.A."/>
        </authorList>
    </citation>
    <scope>NUCLEOTIDE SEQUENCE [LARGE SCALE GENOMIC DNA]</scope>
    <source>
        <strain evidence="2">zdho120</strain>
    </source>
</reference>
<keyword evidence="2" id="KW-1185">Reference proteome</keyword>
<keyword evidence="1" id="KW-0547">Nucleotide-binding</keyword>
<evidence type="ECO:0000313" key="2">
    <source>
        <dbReference type="Proteomes" id="UP000198211"/>
    </source>
</evidence>
<comment type="caution">
    <text evidence="1">The sequence shown here is derived from an EMBL/GenBank/DDBJ whole genome shotgun (WGS) entry which is preliminary data.</text>
</comment>